<proteinExistence type="predicted"/>
<dbReference type="EMBL" id="CAADRP010000890">
    <property type="protein sequence ID" value="VFU33380.1"/>
    <property type="molecule type" value="Genomic_DNA"/>
</dbReference>
<dbReference type="AlphaFoldDB" id="A0A6N2KZJ0"/>
<gene>
    <name evidence="1" type="ORF">SVIM_LOCUS152048</name>
</gene>
<sequence length="66" mass="7510">MQFTGNNQHIKDAVHQSGLPNRSLELLWVSIVSSLNPLSAEFDSNAGQNKWVFLDEMRRGVVLWEV</sequence>
<protein>
    <submittedName>
        <fullName evidence="1">Uncharacterized protein</fullName>
    </submittedName>
</protein>
<name>A0A6N2KZJ0_SALVM</name>
<evidence type="ECO:0000313" key="1">
    <source>
        <dbReference type="EMBL" id="VFU33380.1"/>
    </source>
</evidence>
<accession>A0A6N2KZJ0</accession>
<organism evidence="1">
    <name type="scientific">Salix viminalis</name>
    <name type="common">Common osier</name>
    <name type="synonym">Basket willow</name>
    <dbReference type="NCBI Taxonomy" id="40686"/>
    <lineage>
        <taxon>Eukaryota</taxon>
        <taxon>Viridiplantae</taxon>
        <taxon>Streptophyta</taxon>
        <taxon>Embryophyta</taxon>
        <taxon>Tracheophyta</taxon>
        <taxon>Spermatophyta</taxon>
        <taxon>Magnoliopsida</taxon>
        <taxon>eudicotyledons</taxon>
        <taxon>Gunneridae</taxon>
        <taxon>Pentapetalae</taxon>
        <taxon>rosids</taxon>
        <taxon>fabids</taxon>
        <taxon>Malpighiales</taxon>
        <taxon>Salicaceae</taxon>
        <taxon>Saliceae</taxon>
        <taxon>Salix</taxon>
    </lineage>
</organism>
<reference evidence="1" key="1">
    <citation type="submission" date="2019-03" db="EMBL/GenBank/DDBJ databases">
        <authorList>
            <person name="Mank J."/>
            <person name="Almeida P."/>
        </authorList>
    </citation>
    <scope>NUCLEOTIDE SEQUENCE</scope>
    <source>
        <strain evidence="1">78183</strain>
    </source>
</reference>